<feature type="transmembrane region" description="Helical" evidence="5">
    <location>
        <begin position="34"/>
        <end position="52"/>
    </location>
</feature>
<dbReference type="Pfam" id="PF07690">
    <property type="entry name" value="MFS_1"/>
    <property type="match status" value="1"/>
</dbReference>
<feature type="transmembrane region" description="Helical" evidence="5">
    <location>
        <begin position="363"/>
        <end position="384"/>
    </location>
</feature>
<dbReference type="Proteomes" id="UP000647241">
    <property type="component" value="Unassembled WGS sequence"/>
</dbReference>
<feature type="domain" description="Major facilitator superfamily (MFS) profile" evidence="6">
    <location>
        <begin position="1"/>
        <end position="389"/>
    </location>
</feature>
<dbReference type="AlphaFoldDB" id="A0A917LXY1"/>
<dbReference type="GO" id="GO:0016020">
    <property type="term" value="C:membrane"/>
    <property type="evidence" value="ECO:0007669"/>
    <property type="project" value="UniProtKB-SubCell"/>
</dbReference>
<feature type="transmembrane region" description="Helical" evidence="5">
    <location>
        <begin position="152"/>
        <end position="170"/>
    </location>
</feature>
<name>A0A917LXY1_9BACT</name>
<dbReference type="CDD" id="cd17319">
    <property type="entry name" value="MFS_ExuT_GudP_like"/>
    <property type="match status" value="1"/>
</dbReference>
<dbReference type="Gene3D" id="1.20.1250.20">
    <property type="entry name" value="MFS general substrate transporter like domains"/>
    <property type="match status" value="2"/>
</dbReference>
<keyword evidence="8" id="KW-1185">Reference proteome</keyword>
<evidence type="ECO:0000259" key="6">
    <source>
        <dbReference type="PROSITE" id="PS50850"/>
    </source>
</evidence>
<feature type="transmembrane region" description="Helical" evidence="5">
    <location>
        <begin position="301"/>
        <end position="321"/>
    </location>
</feature>
<reference evidence="7" key="2">
    <citation type="submission" date="2020-09" db="EMBL/GenBank/DDBJ databases">
        <authorList>
            <person name="Sun Q."/>
            <person name="Zhou Y."/>
        </authorList>
    </citation>
    <scope>NUCLEOTIDE SEQUENCE</scope>
    <source>
        <strain evidence="7">CGMCC 1.12997</strain>
    </source>
</reference>
<dbReference type="PANTHER" id="PTHR11662:SF285">
    <property type="entry name" value="HEXURONATE TRANSPORTER"/>
    <property type="match status" value="1"/>
</dbReference>
<proteinExistence type="predicted"/>
<comment type="subcellular location">
    <subcellularLocation>
        <location evidence="1">Membrane</location>
        <topology evidence="1">Multi-pass membrane protein</topology>
    </subcellularLocation>
</comment>
<dbReference type="PROSITE" id="PS50850">
    <property type="entry name" value="MFS"/>
    <property type="match status" value="1"/>
</dbReference>
<comment type="caution">
    <text evidence="7">The sequence shown here is derived from an EMBL/GenBank/DDBJ whole genome shotgun (WGS) entry which is preliminary data.</text>
</comment>
<evidence type="ECO:0000256" key="5">
    <source>
        <dbReference type="SAM" id="Phobius"/>
    </source>
</evidence>
<evidence type="ECO:0000256" key="2">
    <source>
        <dbReference type="ARBA" id="ARBA00022692"/>
    </source>
</evidence>
<keyword evidence="4 5" id="KW-0472">Membrane</keyword>
<reference evidence="7" key="1">
    <citation type="journal article" date="2014" name="Int. J. Syst. Evol. Microbiol.">
        <title>Complete genome sequence of Corynebacterium casei LMG S-19264T (=DSM 44701T), isolated from a smear-ripened cheese.</title>
        <authorList>
            <consortium name="US DOE Joint Genome Institute (JGI-PGF)"/>
            <person name="Walter F."/>
            <person name="Albersmeier A."/>
            <person name="Kalinowski J."/>
            <person name="Ruckert C."/>
        </authorList>
    </citation>
    <scope>NUCLEOTIDE SEQUENCE</scope>
    <source>
        <strain evidence="7">CGMCC 1.12997</strain>
    </source>
</reference>
<dbReference type="InterPro" id="IPR011701">
    <property type="entry name" value="MFS"/>
</dbReference>
<evidence type="ECO:0000256" key="1">
    <source>
        <dbReference type="ARBA" id="ARBA00004141"/>
    </source>
</evidence>
<feature type="transmembrane region" description="Helical" evidence="5">
    <location>
        <begin position="205"/>
        <end position="224"/>
    </location>
</feature>
<keyword evidence="3 5" id="KW-1133">Transmembrane helix</keyword>
<dbReference type="PANTHER" id="PTHR11662">
    <property type="entry name" value="SOLUTE CARRIER FAMILY 17"/>
    <property type="match status" value="1"/>
</dbReference>
<accession>A0A917LXY1</accession>
<evidence type="ECO:0000256" key="3">
    <source>
        <dbReference type="ARBA" id="ARBA00022989"/>
    </source>
</evidence>
<dbReference type="EMBL" id="BMGT01000001">
    <property type="protein sequence ID" value="GGG63105.1"/>
    <property type="molecule type" value="Genomic_DNA"/>
</dbReference>
<feature type="transmembrane region" description="Helical" evidence="5">
    <location>
        <begin position="123"/>
        <end position="146"/>
    </location>
</feature>
<feature type="transmembrane region" description="Helical" evidence="5">
    <location>
        <begin position="333"/>
        <end position="357"/>
    </location>
</feature>
<evidence type="ECO:0000313" key="8">
    <source>
        <dbReference type="Proteomes" id="UP000647241"/>
    </source>
</evidence>
<feature type="transmembrane region" description="Helical" evidence="5">
    <location>
        <begin position="244"/>
        <end position="265"/>
    </location>
</feature>
<keyword evidence="2 5" id="KW-0812">Transmembrane</keyword>
<dbReference type="InterPro" id="IPR036259">
    <property type="entry name" value="MFS_trans_sf"/>
</dbReference>
<dbReference type="GO" id="GO:0015134">
    <property type="term" value="F:hexuronate transmembrane transporter activity"/>
    <property type="evidence" value="ECO:0007669"/>
    <property type="project" value="TreeGrafter"/>
</dbReference>
<feature type="transmembrane region" description="Helical" evidence="5">
    <location>
        <begin position="277"/>
        <end position="295"/>
    </location>
</feature>
<evidence type="ECO:0000256" key="4">
    <source>
        <dbReference type="ARBA" id="ARBA00023136"/>
    </source>
</evidence>
<organism evidence="7 8">
    <name type="scientific">Edaphobacter dinghuensis</name>
    <dbReference type="NCBI Taxonomy" id="1560005"/>
    <lineage>
        <taxon>Bacteria</taxon>
        <taxon>Pseudomonadati</taxon>
        <taxon>Acidobacteriota</taxon>
        <taxon>Terriglobia</taxon>
        <taxon>Terriglobales</taxon>
        <taxon>Acidobacteriaceae</taxon>
        <taxon>Edaphobacter</taxon>
    </lineage>
</organism>
<sequence length="401" mass="43667">MVTAAIAISYFDRQTLPVAISAIQRTIPLSDQQFSWLQFAFLIPYALLYAAGGRMLDLLGTRRGFLLIMLWWSVACALHGLATDFTVLLGARCLLGMGEGGAFPAATRVVAEWIPLNQRSTAMGIINAGTAVGSVLAPPLIGIVLLTSGWRMVFFVSGAIGLAWVIWWWASYHGSNDASIATLDARLIAQQMSFLEIVGMRKVKILVFAKFMSDSAWYFYLFWLPKYLYDMRGFDIKHVSYYAWIPYAASGVGSFLGGWLSSVLLAKGRSLDFSRKFVLGVSALFMPVVMFVPHVPVGWALLLFSIAFFCQQSWSGLIMTLPADIFPLSAVGTVSGLVGFGGAIGGAVFSVIAGFLLGHGFGYGMLFCIVGTFHIIGFLAILFLEGKVQPLRAPDLLTRNS</sequence>
<feature type="transmembrane region" description="Helical" evidence="5">
    <location>
        <begin position="64"/>
        <end position="82"/>
    </location>
</feature>
<evidence type="ECO:0000313" key="7">
    <source>
        <dbReference type="EMBL" id="GGG63105.1"/>
    </source>
</evidence>
<dbReference type="InterPro" id="IPR020846">
    <property type="entry name" value="MFS_dom"/>
</dbReference>
<dbReference type="SUPFAM" id="SSF103473">
    <property type="entry name" value="MFS general substrate transporter"/>
    <property type="match status" value="1"/>
</dbReference>
<dbReference type="InterPro" id="IPR050382">
    <property type="entry name" value="MFS_Na/Anion_cotransporter"/>
</dbReference>
<gene>
    <name evidence="7" type="primary">exuT</name>
    <name evidence="7" type="ORF">GCM10011585_00740</name>
</gene>
<protein>
    <submittedName>
        <fullName evidence="7">Hexuronate transporter</fullName>
    </submittedName>
</protein>